<dbReference type="RefSeq" id="WP_380838641.1">
    <property type="nucleotide sequence ID" value="NZ_JBHSFP010000003.1"/>
</dbReference>
<dbReference type="Gene3D" id="2.120.10.30">
    <property type="entry name" value="TolB, C-terminal domain"/>
    <property type="match status" value="1"/>
</dbReference>
<dbReference type="Proteomes" id="UP001596004">
    <property type="component" value="Unassembled WGS sequence"/>
</dbReference>
<dbReference type="PROSITE" id="PS00108">
    <property type="entry name" value="PROTEIN_KINASE_ST"/>
    <property type="match status" value="1"/>
</dbReference>
<accession>A0ABV9CDH1</accession>
<keyword evidence="3 8" id="KW-0418">Kinase</keyword>
<dbReference type="InterPro" id="IPR000719">
    <property type="entry name" value="Prot_kinase_dom"/>
</dbReference>
<keyword evidence="9" id="KW-1185">Reference proteome</keyword>
<feature type="transmembrane region" description="Helical" evidence="6">
    <location>
        <begin position="312"/>
        <end position="334"/>
    </location>
</feature>
<evidence type="ECO:0000256" key="5">
    <source>
        <dbReference type="SAM" id="MobiDB-lite"/>
    </source>
</evidence>
<comment type="caution">
    <text evidence="8">The sequence shown here is derived from an EMBL/GenBank/DDBJ whole genome shotgun (WGS) entry which is preliminary data.</text>
</comment>
<feature type="compositionally biased region" description="Low complexity" evidence="5">
    <location>
        <begin position="279"/>
        <end position="302"/>
    </location>
</feature>
<keyword evidence="6" id="KW-0472">Membrane</keyword>
<dbReference type="Pfam" id="PF00069">
    <property type="entry name" value="Pkinase"/>
    <property type="match status" value="1"/>
</dbReference>
<keyword evidence="2" id="KW-0547">Nucleotide-binding</keyword>
<keyword evidence="6" id="KW-1133">Transmembrane helix</keyword>
<keyword evidence="1" id="KW-0808">Transferase</keyword>
<dbReference type="InterPro" id="IPR008271">
    <property type="entry name" value="Ser/Thr_kinase_AS"/>
</dbReference>
<evidence type="ECO:0000259" key="7">
    <source>
        <dbReference type="PROSITE" id="PS50011"/>
    </source>
</evidence>
<reference evidence="9" key="1">
    <citation type="journal article" date="2019" name="Int. J. Syst. Evol. Microbiol.">
        <title>The Global Catalogue of Microorganisms (GCM) 10K type strain sequencing project: providing services to taxonomists for standard genome sequencing and annotation.</title>
        <authorList>
            <consortium name="The Broad Institute Genomics Platform"/>
            <consortium name="The Broad Institute Genome Sequencing Center for Infectious Disease"/>
            <person name="Wu L."/>
            <person name="Ma J."/>
        </authorList>
    </citation>
    <scope>NUCLEOTIDE SEQUENCE [LARGE SCALE GENOMIC DNA]</scope>
    <source>
        <strain evidence="9">CGMCC 4.7132</strain>
    </source>
</reference>
<gene>
    <name evidence="8" type="ORF">ACFO60_07830</name>
</gene>
<evidence type="ECO:0000256" key="2">
    <source>
        <dbReference type="ARBA" id="ARBA00022741"/>
    </source>
</evidence>
<keyword evidence="4" id="KW-0067">ATP-binding</keyword>
<dbReference type="InterPro" id="IPR011009">
    <property type="entry name" value="Kinase-like_dom_sf"/>
</dbReference>
<proteinExistence type="predicted"/>
<dbReference type="CDD" id="cd14014">
    <property type="entry name" value="STKc_PknB_like"/>
    <property type="match status" value="1"/>
</dbReference>
<dbReference type="PANTHER" id="PTHR43289">
    <property type="entry name" value="MITOGEN-ACTIVATED PROTEIN KINASE KINASE KINASE 20-RELATED"/>
    <property type="match status" value="1"/>
</dbReference>
<feature type="compositionally biased region" description="Low complexity" evidence="5">
    <location>
        <begin position="350"/>
        <end position="367"/>
    </location>
</feature>
<protein>
    <submittedName>
        <fullName evidence="8">Protein kinase</fullName>
    </submittedName>
</protein>
<feature type="domain" description="Protein kinase" evidence="7">
    <location>
        <begin position="19"/>
        <end position="270"/>
    </location>
</feature>
<dbReference type="PROSITE" id="PS50011">
    <property type="entry name" value="PROTEIN_KINASE_DOM"/>
    <property type="match status" value="1"/>
</dbReference>
<evidence type="ECO:0000256" key="6">
    <source>
        <dbReference type="SAM" id="Phobius"/>
    </source>
</evidence>
<dbReference type="SMART" id="SM00220">
    <property type="entry name" value="S_TKc"/>
    <property type="match status" value="1"/>
</dbReference>
<dbReference type="GO" id="GO:0016301">
    <property type="term" value="F:kinase activity"/>
    <property type="evidence" value="ECO:0007669"/>
    <property type="project" value="UniProtKB-KW"/>
</dbReference>
<feature type="region of interest" description="Disordered" evidence="5">
    <location>
        <begin position="277"/>
        <end position="309"/>
    </location>
</feature>
<feature type="region of interest" description="Disordered" evidence="5">
    <location>
        <begin position="338"/>
        <end position="379"/>
    </location>
</feature>
<dbReference type="SUPFAM" id="SSF56112">
    <property type="entry name" value="Protein kinase-like (PK-like)"/>
    <property type="match status" value="1"/>
</dbReference>
<sequence>MTTNHLPLLRGDPSHVGAFRVLGRLGQGGQGVVYLGETPEGERVAIKVLARGLDQENQEGFRTEIELTRRVKAFCTAAVLATGEVDGVPYIVSEYVDGPSLASVLAERGPLRPAELRRLAIGTLTALAAIHQAGVVHRDLKPGNVLLAREGPRVIDFGISRALDSGEPTEEFLVGTPPYMAPEQFSGAGGGPPADLFAWAATVVCAATGRPPFGSGDLPVVVNRILSAEPELGDLRGDLRDLVASCLAKDPATRPTAPRALLTLLGHRVPSQRLLAVGSASAAPPATATEDTAPPAPSSATAPHRRRGRRPLMLVGAGAAAVSLAAAAAAWGLIGAGAPSTGRDGEARRTGASGPAADPSATSTAPDGPMPATSTTTVKIPGTKITLHENPADPVWAGSAYGNLRSGGDSPVYVRDQKTGDFTYFGNFQRAVVSPYGRYVASVSNTNFTRTDYNTIRLVDRVTKEDVELRAADKPGNIGVTRWSADGRRVVMTLYDDRAAEGNPATGFVIVDARAKSVETRLVSDGGKDDYTWGPGGSTLMHQGQGGVIRFLAPDGSVVRSFRDKGTLLASDAVTLRTGATVFATTCPRAPKDVCLWDAGSGAAHSVIHLRPDMTFNGWLDDRHFLATVKKGGTTRLVLAGLDGRAERVLADGPAEHLREITIWYAHR</sequence>
<evidence type="ECO:0000256" key="1">
    <source>
        <dbReference type="ARBA" id="ARBA00022679"/>
    </source>
</evidence>
<dbReference type="InterPro" id="IPR011042">
    <property type="entry name" value="6-blade_b-propeller_TolB-like"/>
</dbReference>
<dbReference type="EMBL" id="JBHSFP010000003">
    <property type="protein sequence ID" value="MFC4530670.1"/>
    <property type="molecule type" value="Genomic_DNA"/>
</dbReference>
<name>A0ABV9CDH1_9ACTN</name>
<dbReference type="SUPFAM" id="SSF82171">
    <property type="entry name" value="DPP6 N-terminal domain-like"/>
    <property type="match status" value="1"/>
</dbReference>
<keyword evidence="6" id="KW-0812">Transmembrane</keyword>
<dbReference type="Gene3D" id="1.10.510.10">
    <property type="entry name" value="Transferase(Phosphotransferase) domain 1"/>
    <property type="match status" value="1"/>
</dbReference>
<organism evidence="8 9">
    <name type="scientific">Sphaerisporangium dianthi</name>
    <dbReference type="NCBI Taxonomy" id="1436120"/>
    <lineage>
        <taxon>Bacteria</taxon>
        <taxon>Bacillati</taxon>
        <taxon>Actinomycetota</taxon>
        <taxon>Actinomycetes</taxon>
        <taxon>Streptosporangiales</taxon>
        <taxon>Streptosporangiaceae</taxon>
        <taxon>Sphaerisporangium</taxon>
    </lineage>
</organism>
<dbReference type="PANTHER" id="PTHR43289:SF34">
    <property type="entry name" value="SERINE_THREONINE-PROTEIN KINASE YBDM-RELATED"/>
    <property type="match status" value="1"/>
</dbReference>
<dbReference type="Gene3D" id="3.30.200.20">
    <property type="entry name" value="Phosphorylase Kinase, domain 1"/>
    <property type="match status" value="1"/>
</dbReference>
<evidence type="ECO:0000313" key="9">
    <source>
        <dbReference type="Proteomes" id="UP001596004"/>
    </source>
</evidence>
<evidence type="ECO:0000256" key="3">
    <source>
        <dbReference type="ARBA" id="ARBA00022777"/>
    </source>
</evidence>
<evidence type="ECO:0000313" key="8">
    <source>
        <dbReference type="EMBL" id="MFC4530670.1"/>
    </source>
</evidence>
<evidence type="ECO:0000256" key="4">
    <source>
        <dbReference type="ARBA" id="ARBA00022840"/>
    </source>
</evidence>